<keyword evidence="4" id="KW-0694">RNA-binding</keyword>
<evidence type="ECO:0000256" key="1">
    <source>
        <dbReference type="ARBA" id="ARBA00010618"/>
    </source>
</evidence>
<evidence type="ECO:0000256" key="4">
    <source>
        <dbReference type="HAMAP-Rule" id="MF_01326"/>
    </source>
</evidence>
<evidence type="ECO:0000313" key="6">
    <source>
        <dbReference type="EMBL" id="MBI4210134.1"/>
    </source>
</evidence>
<comment type="function">
    <text evidence="4">Located at the polypeptide exit tunnel on the outside of the subunit.</text>
</comment>
<gene>
    <name evidence="6" type="primary">rplX</name>
    <name evidence="4" type="synonym">rpl24</name>
    <name evidence="6" type="ORF">HY544_01330</name>
</gene>
<dbReference type="Proteomes" id="UP000732298">
    <property type="component" value="Unassembled WGS sequence"/>
</dbReference>
<feature type="compositionally biased region" description="Basic and acidic residues" evidence="5">
    <location>
        <begin position="135"/>
        <end position="147"/>
    </location>
</feature>
<comment type="caution">
    <text evidence="6">The sequence shown here is derived from an EMBL/GenBank/DDBJ whole genome shotgun (WGS) entry which is preliminary data.</text>
</comment>
<comment type="function">
    <text evidence="4">One of two assembly initiator proteins, it binds directly to the 5'-end of the 23S rRNA, where it nucleates assembly of the 50S subunit.</text>
</comment>
<dbReference type="GO" id="GO:0015934">
    <property type="term" value="C:large ribosomal subunit"/>
    <property type="evidence" value="ECO:0007669"/>
    <property type="project" value="UniProtKB-UniRule"/>
</dbReference>
<dbReference type="InterPro" id="IPR005756">
    <property type="entry name" value="Ribosomal_uL24_euk/arc"/>
</dbReference>
<feature type="region of interest" description="Disordered" evidence="5">
    <location>
        <begin position="120"/>
        <end position="147"/>
    </location>
</feature>
<evidence type="ECO:0000256" key="5">
    <source>
        <dbReference type="SAM" id="MobiDB-lite"/>
    </source>
</evidence>
<name>A0A8T3YHX2_9ARCH</name>
<sequence>MAESVAMAATSSKPGRQRKWLYTKPLHSVRKDFSVHLSRELRKQIGRRNLEARKGDTAKVLRGSKKFAGRQGKITEVMTGKRMVLIEGIVRKKIDGTEKQVPFRPSNLLLVAIDEKDERRLSKKNRKGPLAGKQRAKEAEGNATDKK</sequence>
<organism evidence="6 7">
    <name type="scientific">Candidatus Iainarchaeum sp</name>
    <dbReference type="NCBI Taxonomy" id="3101447"/>
    <lineage>
        <taxon>Archaea</taxon>
        <taxon>Candidatus Iainarchaeota</taxon>
        <taxon>Candidatus Iainarchaeia</taxon>
        <taxon>Candidatus Iainarchaeales</taxon>
        <taxon>Candidatus Iainarchaeaceae</taxon>
        <taxon>Candidatus Iainarchaeum</taxon>
    </lineage>
</organism>
<keyword evidence="3 4" id="KW-0687">Ribonucleoprotein</keyword>
<dbReference type="Pfam" id="PF16906">
    <property type="entry name" value="Ribosomal_L26"/>
    <property type="match status" value="1"/>
</dbReference>
<protein>
    <recommendedName>
        <fullName evidence="4">Large ribosomal subunit protein uL24</fullName>
    </recommendedName>
</protein>
<reference evidence="6" key="1">
    <citation type="submission" date="2020-07" db="EMBL/GenBank/DDBJ databases">
        <title>Huge and variable diversity of episymbiotic CPR bacteria and DPANN archaea in groundwater ecosystems.</title>
        <authorList>
            <person name="He C.Y."/>
            <person name="Keren R."/>
            <person name="Whittaker M."/>
            <person name="Farag I.F."/>
            <person name="Doudna J."/>
            <person name="Cate J.H.D."/>
            <person name="Banfield J.F."/>
        </authorList>
    </citation>
    <scope>NUCLEOTIDE SEQUENCE</scope>
    <source>
        <strain evidence="6">NC_groundwater_1296_Ag_S-0.2um_52_80</strain>
    </source>
</reference>
<evidence type="ECO:0000256" key="3">
    <source>
        <dbReference type="ARBA" id="ARBA00023274"/>
    </source>
</evidence>
<keyword evidence="2 4" id="KW-0689">Ribosomal protein</keyword>
<dbReference type="InterPro" id="IPR014722">
    <property type="entry name" value="Rib_uL2_dom2"/>
</dbReference>
<keyword evidence="4" id="KW-0699">rRNA-binding</keyword>
<dbReference type="InterPro" id="IPR008991">
    <property type="entry name" value="Translation_prot_SH3-like_sf"/>
</dbReference>
<dbReference type="Gene3D" id="2.30.30.30">
    <property type="match status" value="1"/>
</dbReference>
<dbReference type="PANTHER" id="PTHR11143">
    <property type="entry name" value="60S RIBOSOMAL PROTEIN L26 FAMILY MEMBER"/>
    <property type="match status" value="1"/>
</dbReference>
<dbReference type="AlphaFoldDB" id="A0A8T3YHX2"/>
<dbReference type="HAMAP" id="MF_01326_A">
    <property type="entry name" value="Ribosomal_uL24_A"/>
    <property type="match status" value="1"/>
</dbReference>
<proteinExistence type="inferred from homology"/>
<dbReference type="GO" id="GO:0003735">
    <property type="term" value="F:structural constituent of ribosome"/>
    <property type="evidence" value="ECO:0007669"/>
    <property type="project" value="UniProtKB-UniRule"/>
</dbReference>
<dbReference type="GO" id="GO:0006412">
    <property type="term" value="P:translation"/>
    <property type="evidence" value="ECO:0007669"/>
    <property type="project" value="UniProtKB-UniRule"/>
</dbReference>
<dbReference type="EMBL" id="JACQPB010000019">
    <property type="protein sequence ID" value="MBI4210134.1"/>
    <property type="molecule type" value="Genomic_DNA"/>
</dbReference>
<comment type="subunit">
    <text evidence="4">Part of the 50S ribosomal subunit.</text>
</comment>
<dbReference type="GO" id="GO:0019843">
    <property type="term" value="F:rRNA binding"/>
    <property type="evidence" value="ECO:0007669"/>
    <property type="project" value="UniProtKB-UniRule"/>
</dbReference>
<dbReference type="SUPFAM" id="SSF50104">
    <property type="entry name" value="Translation proteins SH3-like domain"/>
    <property type="match status" value="1"/>
</dbReference>
<dbReference type="NCBIfam" id="TIGR01080">
    <property type="entry name" value="rplX_A_E"/>
    <property type="match status" value="1"/>
</dbReference>
<comment type="similarity">
    <text evidence="1 4">Belongs to the universal ribosomal protein uL24 family.</text>
</comment>
<dbReference type="InterPro" id="IPR041988">
    <property type="entry name" value="Ribosomal_uL24_KOW"/>
</dbReference>
<evidence type="ECO:0000256" key="2">
    <source>
        <dbReference type="ARBA" id="ARBA00022980"/>
    </source>
</evidence>
<dbReference type="CDD" id="cd06089">
    <property type="entry name" value="KOW_RPL26"/>
    <property type="match status" value="1"/>
</dbReference>
<accession>A0A8T3YHX2</accession>
<evidence type="ECO:0000313" key="7">
    <source>
        <dbReference type="Proteomes" id="UP000732298"/>
    </source>
</evidence>